<dbReference type="InterPro" id="IPR006059">
    <property type="entry name" value="SBP"/>
</dbReference>
<dbReference type="Pfam" id="PF01547">
    <property type="entry name" value="SBP_bac_1"/>
    <property type="match status" value="1"/>
</dbReference>
<sequence>FFTLGSDTAWVNDLPCTLDAVPQLVDGRMLIPVRFAAESLGYTVNWYEPTQTVYLETPESWVVQEPMELSIFLHRGALGTYDYNKMTIFQEADRKTNIKLTGIGNPYNTDMQQEFNIMLTNSPLPDIVQGSRENINKTGVLGAFIPLQDLVKEYAPNIQAVFDEHPEFVAGSVASDGNLYFIPNLVESKASEGFYIRKDWLDKLGLAVPTTVDEYYNVLKAFREQDPNGNGEKDEVPYFYSRTGIDGLLQLFGAYSSWHVNDAGEVVHGKTEEAYKNAMRELLKWYKEGLIDQEIYSRGSESREWLLGENLGGSTHDWFMSTGTYNRYSDTIEGFEWVAIAPPADVNGVVKETFSQNLLQPFGWAISIDNQYPVETIKYFDWWFSEEGERAYSYGIEGVDYTMVDGEPQYTEAARSKENGIDFYMRDIGSLEIGAPLSLRAEADRMEPASRQGFMLYSSHPEWYGEQFPNLSYTLEERLTIQDKGTAVSILITECQQKWLFGVENVDATWEQYLADLDAWGYQEVRQAQQNAYERYQAALEAVE</sequence>
<dbReference type="SUPFAM" id="SSF53850">
    <property type="entry name" value="Periplasmic binding protein-like II"/>
    <property type="match status" value="1"/>
</dbReference>
<dbReference type="Gene3D" id="3.40.190.10">
    <property type="entry name" value="Periplasmic binding protein-like II"/>
    <property type="match status" value="2"/>
</dbReference>
<dbReference type="Proteomes" id="UP000886743">
    <property type="component" value="Unassembled WGS sequence"/>
</dbReference>
<reference evidence="2" key="2">
    <citation type="journal article" date="2021" name="PeerJ">
        <title>Extensive microbial diversity within the chicken gut microbiome revealed by metagenomics and culture.</title>
        <authorList>
            <person name="Gilroy R."/>
            <person name="Ravi A."/>
            <person name="Getino M."/>
            <person name="Pursley I."/>
            <person name="Horton D.L."/>
            <person name="Alikhan N.F."/>
            <person name="Baker D."/>
            <person name="Gharbi K."/>
            <person name="Hall N."/>
            <person name="Watson M."/>
            <person name="Adriaenssens E.M."/>
            <person name="Foster-Nyarko E."/>
            <person name="Jarju S."/>
            <person name="Secka A."/>
            <person name="Antonio M."/>
            <person name="Oren A."/>
            <person name="Chaudhuri R.R."/>
            <person name="La Ragione R."/>
            <person name="Hildebrand F."/>
            <person name="Pallen M.J."/>
        </authorList>
    </citation>
    <scope>NUCLEOTIDE SEQUENCE</scope>
    <source>
        <strain evidence="2">4920</strain>
    </source>
</reference>
<dbReference type="PANTHER" id="PTHR43649:SF12">
    <property type="entry name" value="DIACETYLCHITOBIOSE BINDING PROTEIN DASA"/>
    <property type="match status" value="1"/>
</dbReference>
<accession>A0A9D1NI74</accession>
<dbReference type="InterPro" id="IPR050490">
    <property type="entry name" value="Bact_solute-bd_prot1"/>
</dbReference>
<dbReference type="SUPFAM" id="SSF55383">
    <property type="entry name" value="Copper amine oxidase, domain N"/>
    <property type="match status" value="1"/>
</dbReference>
<gene>
    <name evidence="2" type="ORF">IAC74_05450</name>
</gene>
<dbReference type="AlphaFoldDB" id="A0A9D1NI74"/>
<evidence type="ECO:0000313" key="2">
    <source>
        <dbReference type="EMBL" id="HIV03001.1"/>
    </source>
</evidence>
<evidence type="ECO:0000313" key="3">
    <source>
        <dbReference type="Proteomes" id="UP000886743"/>
    </source>
</evidence>
<feature type="domain" description="Copper amine oxidase-like N-terminal" evidence="1">
    <location>
        <begin position="2"/>
        <end position="55"/>
    </location>
</feature>
<dbReference type="PANTHER" id="PTHR43649">
    <property type="entry name" value="ARABINOSE-BINDING PROTEIN-RELATED"/>
    <property type="match status" value="1"/>
</dbReference>
<name>A0A9D1NI74_9FIRM</name>
<feature type="non-terminal residue" evidence="2">
    <location>
        <position position="1"/>
    </location>
</feature>
<dbReference type="Pfam" id="PF07833">
    <property type="entry name" value="Cu_amine_oxidN1"/>
    <property type="match status" value="1"/>
</dbReference>
<protein>
    <submittedName>
        <fullName evidence="2">Extracellular solute-binding protein</fullName>
    </submittedName>
</protein>
<dbReference type="InterPro" id="IPR036582">
    <property type="entry name" value="Mao_N_sf"/>
</dbReference>
<dbReference type="EMBL" id="DVOF01000157">
    <property type="protein sequence ID" value="HIV03001.1"/>
    <property type="molecule type" value="Genomic_DNA"/>
</dbReference>
<organism evidence="2 3">
    <name type="scientific">Candidatus Aphodoplasma excrementigallinarum</name>
    <dbReference type="NCBI Taxonomy" id="2840673"/>
    <lineage>
        <taxon>Bacteria</taxon>
        <taxon>Bacillati</taxon>
        <taxon>Bacillota</taxon>
        <taxon>Clostridia</taxon>
        <taxon>Eubacteriales</taxon>
        <taxon>Candidatus Aphodoplasma</taxon>
    </lineage>
</organism>
<reference evidence="2" key="1">
    <citation type="submission" date="2020-10" db="EMBL/GenBank/DDBJ databases">
        <authorList>
            <person name="Gilroy R."/>
        </authorList>
    </citation>
    <scope>NUCLEOTIDE SEQUENCE</scope>
    <source>
        <strain evidence="2">4920</strain>
    </source>
</reference>
<evidence type="ECO:0000259" key="1">
    <source>
        <dbReference type="Pfam" id="PF07833"/>
    </source>
</evidence>
<dbReference type="InterPro" id="IPR012854">
    <property type="entry name" value="Cu_amine_oxidase-like_N"/>
</dbReference>
<comment type="caution">
    <text evidence="2">The sequence shown here is derived from an EMBL/GenBank/DDBJ whole genome shotgun (WGS) entry which is preliminary data.</text>
</comment>
<proteinExistence type="predicted"/>
<dbReference type="Gene3D" id="3.30.457.10">
    <property type="entry name" value="Copper amine oxidase-like, N-terminal domain"/>
    <property type="match status" value="1"/>
</dbReference>